<dbReference type="Pfam" id="PF01041">
    <property type="entry name" value="DegT_DnrJ_EryC1"/>
    <property type="match status" value="1"/>
</dbReference>
<dbReference type="Gene3D" id="3.90.1150.10">
    <property type="entry name" value="Aspartate Aminotransferase, domain 1"/>
    <property type="match status" value="1"/>
</dbReference>
<dbReference type="GO" id="GO:0030170">
    <property type="term" value="F:pyridoxal phosphate binding"/>
    <property type="evidence" value="ECO:0007669"/>
    <property type="project" value="TreeGrafter"/>
</dbReference>
<evidence type="ECO:0000313" key="4">
    <source>
        <dbReference type="EMBL" id="EPR32411.1"/>
    </source>
</evidence>
<dbReference type="RefSeq" id="WP_020887460.1">
    <property type="nucleotide sequence ID" value="NZ_ATHI01000027.1"/>
</dbReference>
<keyword evidence="5" id="KW-1185">Reference proteome</keyword>
<comment type="caution">
    <text evidence="4">The sequence shown here is derived from an EMBL/GenBank/DDBJ whole genome shotgun (WGS) entry which is preliminary data.</text>
</comment>
<dbReference type="GO" id="GO:0000271">
    <property type="term" value="P:polysaccharide biosynthetic process"/>
    <property type="evidence" value="ECO:0007669"/>
    <property type="project" value="TreeGrafter"/>
</dbReference>
<dbReference type="SUPFAM" id="SSF53383">
    <property type="entry name" value="PLP-dependent transferases"/>
    <property type="match status" value="1"/>
</dbReference>
<dbReference type="InterPro" id="IPR015422">
    <property type="entry name" value="PyrdxlP-dep_Trfase_small"/>
</dbReference>
<keyword evidence="2 3" id="KW-0663">Pyridoxal phosphate</keyword>
<dbReference type="InterPro" id="IPR000653">
    <property type="entry name" value="DegT/StrS_aminotransferase"/>
</dbReference>
<dbReference type="Gene3D" id="3.40.640.10">
    <property type="entry name" value="Type I PLP-dependent aspartate aminotransferase-like (Major domain)"/>
    <property type="match status" value="1"/>
</dbReference>
<dbReference type="STRING" id="1121439.dsat_0763"/>
<dbReference type="PATRIC" id="fig|1121439.3.peg.2125"/>
<feature type="modified residue" description="N6-(pyridoxal phosphate)lysine" evidence="2">
    <location>
        <position position="204"/>
    </location>
</feature>
<dbReference type="GO" id="GO:0008483">
    <property type="term" value="F:transaminase activity"/>
    <property type="evidence" value="ECO:0007669"/>
    <property type="project" value="UniProtKB-KW"/>
</dbReference>
<reference evidence="4 5" key="1">
    <citation type="journal article" date="2013" name="Genome Announc.">
        <title>Draft genome sequences for three mercury-methylating, sulfate-reducing bacteria.</title>
        <authorList>
            <person name="Brown S.D."/>
            <person name="Hurt R.A.Jr."/>
            <person name="Gilmour C.C."/>
            <person name="Elias D.A."/>
        </authorList>
    </citation>
    <scope>NUCLEOTIDE SEQUENCE [LARGE SCALE GENOMIC DNA]</scope>
    <source>
        <strain evidence="4 5">DSM 16529</strain>
    </source>
</reference>
<sequence length="384" mass="41438">MSIPFIDLKSQFARLEPEIRRRMDAVLAHGQYIMGPEIRELEEKLAAFAGTRFCLSCSSGTDALLLPLMALGVGPGDAVLTSAYSFYATAEVIALLGATPVFVDIDPATYNMDPAALERAVHALLQNDPALHPLPKGYESLTPRAVIPVDLFGLPADYAAIEAVASAHGLPIIEDAAQGFGGAVNGKRAGSFGLCAATSFFPAKPLGCYGDGGAIFTDDEALHEKLISLRVHGQGSDKYENVAVGLNARLDTLQAAILLPKLEIFPEELELRQVAAARYTERLSGLVETPVIPDGYFSAYAQYTVRTDRREQLMSGLSASGVPTMVYYRIPLHQQPVFAHLGYREGDMPHSEKASREVVSLPMHPWLTEADAETIGNAVRAVLW</sequence>
<dbReference type="PANTHER" id="PTHR30244">
    <property type="entry name" value="TRANSAMINASE"/>
    <property type="match status" value="1"/>
</dbReference>
<gene>
    <name evidence="4" type="ORF">dsat_0763</name>
</gene>
<evidence type="ECO:0000256" key="2">
    <source>
        <dbReference type="PIRSR" id="PIRSR000390-2"/>
    </source>
</evidence>
<proteinExistence type="inferred from homology"/>
<dbReference type="PANTHER" id="PTHR30244:SF42">
    <property type="entry name" value="UDP-2-ACETAMIDO-2-DEOXY-3-OXO-D-GLUCURONATE AMINOTRANSFERASE"/>
    <property type="match status" value="1"/>
</dbReference>
<dbReference type="EMBL" id="ATHI01000027">
    <property type="protein sequence ID" value="EPR32411.1"/>
    <property type="molecule type" value="Genomic_DNA"/>
</dbReference>
<dbReference type="OrthoDB" id="9766188at2"/>
<comment type="similarity">
    <text evidence="3">Belongs to the DegT/DnrJ/EryC1 family.</text>
</comment>
<name>S7T755_9BACT</name>
<dbReference type="CDD" id="cd00616">
    <property type="entry name" value="AHBA_syn"/>
    <property type="match status" value="1"/>
</dbReference>
<dbReference type="eggNOG" id="COG0399">
    <property type="taxonomic scope" value="Bacteria"/>
</dbReference>
<dbReference type="Proteomes" id="UP000014975">
    <property type="component" value="Unassembled WGS sequence"/>
</dbReference>
<dbReference type="InterPro" id="IPR015421">
    <property type="entry name" value="PyrdxlP-dep_Trfase_major"/>
</dbReference>
<protein>
    <submittedName>
        <fullName evidence="4">DegT/DnrJ/EryC1/StrS aminotransferase</fullName>
    </submittedName>
</protein>
<evidence type="ECO:0000313" key="5">
    <source>
        <dbReference type="Proteomes" id="UP000014975"/>
    </source>
</evidence>
<keyword evidence="4" id="KW-0808">Transferase</keyword>
<keyword evidence="4" id="KW-0032">Aminotransferase</keyword>
<dbReference type="PIRSF" id="PIRSF000390">
    <property type="entry name" value="PLP_StrS"/>
    <property type="match status" value="1"/>
</dbReference>
<organism evidence="4 5">
    <name type="scientific">Alkalidesulfovibrio alkalitolerans DSM 16529</name>
    <dbReference type="NCBI Taxonomy" id="1121439"/>
    <lineage>
        <taxon>Bacteria</taxon>
        <taxon>Pseudomonadati</taxon>
        <taxon>Thermodesulfobacteriota</taxon>
        <taxon>Desulfovibrionia</taxon>
        <taxon>Desulfovibrionales</taxon>
        <taxon>Desulfovibrionaceae</taxon>
        <taxon>Alkalidesulfovibrio</taxon>
    </lineage>
</organism>
<accession>S7T755</accession>
<dbReference type="InterPro" id="IPR015424">
    <property type="entry name" value="PyrdxlP-dep_Trfase"/>
</dbReference>
<evidence type="ECO:0000256" key="3">
    <source>
        <dbReference type="RuleBase" id="RU004508"/>
    </source>
</evidence>
<feature type="active site" description="Proton acceptor" evidence="1">
    <location>
        <position position="204"/>
    </location>
</feature>
<evidence type="ECO:0000256" key="1">
    <source>
        <dbReference type="PIRSR" id="PIRSR000390-1"/>
    </source>
</evidence>
<dbReference type="AlphaFoldDB" id="S7T755"/>